<gene>
    <name evidence="1" type="ORF">SK128_022496</name>
</gene>
<organism evidence="1 2">
    <name type="scientific">Halocaridina rubra</name>
    <name type="common">Hawaiian red shrimp</name>
    <dbReference type="NCBI Taxonomy" id="373956"/>
    <lineage>
        <taxon>Eukaryota</taxon>
        <taxon>Metazoa</taxon>
        <taxon>Ecdysozoa</taxon>
        <taxon>Arthropoda</taxon>
        <taxon>Crustacea</taxon>
        <taxon>Multicrustacea</taxon>
        <taxon>Malacostraca</taxon>
        <taxon>Eumalacostraca</taxon>
        <taxon>Eucarida</taxon>
        <taxon>Decapoda</taxon>
        <taxon>Pleocyemata</taxon>
        <taxon>Caridea</taxon>
        <taxon>Atyoidea</taxon>
        <taxon>Atyidae</taxon>
        <taxon>Halocaridina</taxon>
    </lineage>
</organism>
<dbReference type="Proteomes" id="UP001381693">
    <property type="component" value="Unassembled WGS sequence"/>
</dbReference>
<protein>
    <submittedName>
        <fullName evidence="1">Uncharacterized protein</fullName>
    </submittedName>
</protein>
<sequence>MEPLPMVRKQCYCRDGHGPAVWTLAAGAVTLSQSQIVVDVERYESTKPPKATYAPRLQIILTT</sequence>
<evidence type="ECO:0000313" key="1">
    <source>
        <dbReference type="EMBL" id="KAK7008350.1"/>
    </source>
</evidence>
<evidence type="ECO:0000313" key="2">
    <source>
        <dbReference type="Proteomes" id="UP001381693"/>
    </source>
</evidence>
<dbReference type="AlphaFoldDB" id="A0AAN8ZX74"/>
<keyword evidence="2" id="KW-1185">Reference proteome</keyword>
<name>A0AAN8ZX74_HALRR</name>
<accession>A0AAN8ZX74</accession>
<dbReference type="EMBL" id="JAXCGZ010023470">
    <property type="protein sequence ID" value="KAK7008350.1"/>
    <property type="molecule type" value="Genomic_DNA"/>
</dbReference>
<comment type="caution">
    <text evidence="1">The sequence shown here is derived from an EMBL/GenBank/DDBJ whole genome shotgun (WGS) entry which is preliminary data.</text>
</comment>
<proteinExistence type="predicted"/>
<reference evidence="1 2" key="1">
    <citation type="submission" date="2023-11" db="EMBL/GenBank/DDBJ databases">
        <title>Halocaridina rubra genome assembly.</title>
        <authorList>
            <person name="Smith C."/>
        </authorList>
    </citation>
    <scope>NUCLEOTIDE SEQUENCE [LARGE SCALE GENOMIC DNA]</scope>
    <source>
        <strain evidence="1">EP-1</strain>
        <tissue evidence="1">Whole</tissue>
    </source>
</reference>
<feature type="non-terminal residue" evidence="1">
    <location>
        <position position="63"/>
    </location>
</feature>